<reference evidence="7 8" key="1">
    <citation type="submission" date="2018-01" db="EMBL/GenBank/DDBJ databases">
        <title>Draft genome sequence of Sphaerisporangium sp. 7K107.</title>
        <authorList>
            <person name="Sahin N."/>
            <person name="Saygin H."/>
            <person name="Ay H."/>
        </authorList>
    </citation>
    <scope>NUCLEOTIDE SEQUENCE [LARGE SCALE GENOMIC DNA]</scope>
    <source>
        <strain evidence="7 8">7K107</strain>
    </source>
</reference>
<accession>A0A2W2HS23</accession>
<evidence type="ECO:0000313" key="7">
    <source>
        <dbReference type="EMBL" id="PZG54415.1"/>
    </source>
</evidence>
<dbReference type="Pfam" id="PF07992">
    <property type="entry name" value="Pyr_redox_2"/>
    <property type="match status" value="1"/>
</dbReference>
<dbReference type="RefSeq" id="WP_111165692.1">
    <property type="nucleotide sequence ID" value="NZ_POUA01000017.1"/>
</dbReference>
<dbReference type="Gene3D" id="3.50.50.60">
    <property type="entry name" value="FAD/NAD(P)-binding domain"/>
    <property type="match status" value="2"/>
</dbReference>
<dbReference type="Proteomes" id="UP000248544">
    <property type="component" value="Unassembled WGS sequence"/>
</dbReference>
<evidence type="ECO:0000256" key="4">
    <source>
        <dbReference type="ARBA" id="ARBA00023002"/>
    </source>
</evidence>
<keyword evidence="4" id="KW-0560">Oxidoreductase</keyword>
<feature type="domain" description="Reductase C-terminal" evidence="6">
    <location>
        <begin position="323"/>
        <end position="388"/>
    </location>
</feature>
<dbReference type="PANTHER" id="PTHR43557">
    <property type="entry name" value="APOPTOSIS-INDUCING FACTOR 1"/>
    <property type="match status" value="1"/>
</dbReference>
<evidence type="ECO:0000259" key="6">
    <source>
        <dbReference type="Pfam" id="PF14759"/>
    </source>
</evidence>
<dbReference type="GO" id="GO:0016651">
    <property type="term" value="F:oxidoreductase activity, acting on NAD(P)H"/>
    <property type="evidence" value="ECO:0007669"/>
    <property type="project" value="TreeGrafter"/>
</dbReference>
<dbReference type="InterPro" id="IPR023753">
    <property type="entry name" value="FAD/NAD-binding_dom"/>
</dbReference>
<dbReference type="PRINTS" id="PR00368">
    <property type="entry name" value="FADPNR"/>
</dbReference>
<dbReference type="GO" id="GO:0005737">
    <property type="term" value="C:cytoplasm"/>
    <property type="evidence" value="ECO:0007669"/>
    <property type="project" value="TreeGrafter"/>
</dbReference>
<keyword evidence="8" id="KW-1185">Reference proteome</keyword>
<evidence type="ECO:0000256" key="1">
    <source>
        <dbReference type="ARBA" id="ARBA00001974"/>
    </source>
</evidence>
<dbReference type="SUPFAM" id="SSF55424">
    <property type="entry name" value="FAD/NAD-linked reductases, dimerisation (C-terminal) domain"/>
    <property type="match status" value="1"/>
</dbReference>
<keyword evidence="3" id="KW-0274">FAD</keyword>
<dbReference type="InterPro" id="IPR016156">
    <property type="entry name" value="FAD/NAD-linked_Rdtase_dimer_sf"/>
</dbReference>
<name>A0A2W2HS23_9ACTN</name>
<dbReference type="InterPro" id="IPR036188">
    <property type="entry name" value="FAD/NAD-bd_sf"/>
</dbReference>
<evidence type="ECO:0000313" key="8">
    <source>
        <dbReference type="Proteomes" id="UP000248544"/>
    </source>
</evidence>
<sequence length="397" mass="40798">MESGTRSDVLIAGASVAGLTTARTLRDEGFPGTITMIGDEDALPYDRPPLSKQILTGKWDVEESALCSEADLDRLGVRLLLGTAAVSLDLPGRVVTTASGGELRYGTLVVTTGTSARRPAYGAGLGGVHLLRTRADATALRGDLATARHAVVAGAGVLGSEIAAALREIGVAVTLVGRSRHLRLGLAGDLLSPLIGRLHRANGVDLRLGEEVAGLRGDDRVSAVVLSGGDVIETDFVVAAIGCVPNTGWLTSSGLDVSDGVVCDLAGRAAPGVFAAGDVAAWTDPRTGVPVRVEHQLNAAEQARLVAGTIATGTTPTAPPVPFFWSELFGTRIQVYGHGDGDGTSLDTIAGDAGSGRFVAAVQRDGIVTGIVGWNMPRDFRAARAHVGRPAAELSRL</sequence>
<dbReference type="Pfam" id="PF14759">
    <property type="entry name" value="Reductase_C"/>
    <property type="match status" value="1"/>
</dbReference>
<protein>
    <submittedName>
        <fullName evidence="7">FAD-dependent oxidoreductase</fullName>
    </submittedName>
</protein>
<feature type="domain" description="FAD/NAD(P)-binding" evidence="5">
    <location>
        <begin position="8"/>
        <end position="302"/>
    </location>
</feature>
<gene>
    <name evidence="7" type="ORF">C1I98_03940</name>
</gene>
<comment type="caution">
    <text evidence="7">The sequence shown here is derived from an EMBL/GenBank/DDBJ whole genome shotgun (WGS) entry which is preliminary data.</text>
</comment>
<dbReference type="AlphaFoldDB" id="A0A2W2HS23"/>
<organism evidence="7 8">
    <name type="scientific">Spongiactinospora gelatinilytica</name>
    <dbReference type="NCBI Taxonomy" id="2666298"/>
    <lineage>
        <taxon>Bacteria</taxon>
        <taxon>Bacillati</taxon>
        <taxon>Actinomycetota</taxon>
        <taxon>Actinomycetes</taxon>
        <taxon>Streptosporangiales</taxon>
        <taxon>Streptosporangiaceae</taxon>
        <taxon>Spongiactinospora</taxon>
    </lineage>
</organism>
<dbReference type="Gene3D" id="3.30.390.30">
    <property type="match status" value="1"/>
</dbReference>
<comment type="cofactor">
    <cofactor evidence="1">
        <name>FAD</name>
        <dbReference type="ChEBI" id="CHEBI:57692"/>
    </cofactor>
</comment>
<evidence type="ECO:0000259" key="5">
    <source>
        <dbReference type="Pfam" id="PF07992"/>
    </source>
</evidence>
<dbReference type="PRINTS" id="PR00411">
    <property type="entry name" value="PNDRDTASEI"/>
</dbReference>
<dbReference type="InterPro" id="IPR050446">
    <property type="entry name" value="FAD-oxidoreductase/Apoptosis"/>
</dbReference>
<dbReference type="PANTHER" id="PTHR43557:SF2">
    <property type="entry name" value="RIESKE DOMAIN-CONTAINING PROTEIN-RELATED"/>
    <property type="match status" value="1"/>
</dbReference>
<dbReference type="EMBL" id="POUA01000017">
    <property type="protein sequence ID" value="PZG54415.1"/>
    <property type="molecule type" value="Genomic_DNA"/>
</dbReference>
<proteinExistence type="predicted"/>
<keyword evidence="2" id="KW-0285">Flavoprotein</keyword>
<dbReference type="SUPFAM" id="SSF51905">
    <property type="entry name" value="FAD/NAD(P)-binding domain"/>
    <property type="match status" value="2"/>
</dbReference>
<dbReference type="InterPro" id="IPR028202">
    <property type="entry name" value="Reductase_C"/>
</dbReference>
<evidence type="ECO:0000256" key="2">
    <source>
        <dbReference type="ARBA" id="ARBA00022630"/>
    </source>
</evidence>
<evidence type="ECO:0000256" key="3">
    <source>
        <dbReference type="ARBA" id="ARBA00022827"/>
    </source>
</evidence>